<proteinExistence type="predicted"/>
<gene>
    <name evidence="1" type="ORF">IE53DRAFT_309578</name>
</gene>
<dbReference type="Proteomes" id="UP000245626">
    <property type="component" value="Unassembled WGS sequence"/>
</dbReference>
<accession>A0ACD0P6Y9</accession>
<name>A0ACD0P6Y9_9BASI</name>
<dbReference type="EMBL" id="KZ819708">
    <property type="protein sequence ID" value="PWN53822.1"/>
    <property type="molecule type" value="Genomic_DNA"/>
</dbReference>
<sequence length="543" mass="60350">MVNLFSTLPLLSLFSLTLALALSHASTVSQGETNPVPSPLRLRALSQASLSQEDSLRSHLQKRQDQDQYQSIANEDETDPVKAATDVQNLEGIPGVTDGSTRTDLQITKGEGNTAQLEKHSTVPWVASPDTGGDPTYGWTALPEMEGFQLNRTWEVQQGMIMPFYITDNYRPGQDNSAIKRAIISFPGKPRDSWKYGNLFRNALAVINANETYGISSNQVLVISPAWMNHNDSAAGAVRDGELYWHGSQWMKGGNSRNPGLTDSISTFSVLDNFTDWLFLSGEFPNLNQVVIAGHSMGGQATQRYALIKKQKSYDPNMKYWIGNPGSFAWLTEDRPYPNATCSEPDDWHYGIGNYSSVVKYARNDIKAGKQEVIDRYRSRKVHYAFGLLDNGKGDTHCQAVMQGGNHLDRGSRFIMMLGGMDGGFPIGTQTVDFIPGVSHQDYPMMCADESLEKLFLLDFNTKFPSLTDVSNPGDTIKPKKKKLPGGKKTFDTPEHERVAYSLLGGSLLLVAVFFTALPFLFSPNFDRFETHSWETESKRKLL</sequence>
<evidence type="ECO:0000313" key="1">
    <source>
        <dbReference type="EMBL" id="PWN53822.1"/>
    </source>
</evidence>
<protein>
    <submittedName>
        <fullName evidence="1">Uncharacterized protein</fullName>
    </submittedName>
</protein>
<reference evidence="1 2" key="1">
    <citation type="journal article" date="2018" name="Mol. Biol. Evol.">
        <title>Broad Genomic Sampling Reveals a Smut Pathogenic Ancestry of the Fungal Clade Ustilaginomycotina.</title>
        <authorList>
            <person name="Kijpornyongpan T."/>
            <person name="Mondo S.J."/>
            <person name="Barry K."/>
            <person name="Sandor L."/>
            <person name="Lee J."/>
            <person name="Lipzen A."/>
            <person name="Pangilinan J."/>
            <person name="LaButti K."/>
            <person name="Hainaut M."/>
            <person name="Henrissat B."/>
            <person name="Grigoriev I.V."/>
            <person name="Spatafora J.W."/>
            <person name="Aime M.C."/>
        </authorList>
    </citation>
    <scope>NUCLEOTIDE SEQUENCE [LARGE SCALE GENOMIC DNA]</scope>
    <source>
        <strain evidence="1 2">SA 807</strain>
    </source>
</reference>
<evidence type="ECO:0000313" key="2">
    <source>
        <dbReference type="Proteomes" id="UP000245626"/>
    </source>
</evidence>
<keyword evidence="2" id="KW-1185">Reference proteome</keyword>
<organism evidence="1 2">
    <name type="scientific">Violaceomyces palustris</name>
    <dbReference type="NCBI Taxonomy" id="1673888"/>
    <lineage>
        <taxon>Eukaryota</taxon>
        <taxon>Fungi</taxon>
        <taxon>Dikarya</taxon>
        <taxon>Basidiomycota</taxon>
        <taxon>Ustilaginomycotina</taxon>
        <taxon>Ustilaginomycetes</taxon>
        <taxon>Violaceomycetales</taxon>
        <taxon>Violaceomycetaceae</taxon>
        <taxon>Violaceomyces</taxon>
    </lineage>
</organism>